<dbReference type="EMBL" id="CDMZ01002362">
    <property type="protein sequence ID" value="CEM42027.1"/>
    <property type="molecule type" value="Genomic_DNA"/>
</dbReference>
<accession>A0A0G4HDD4</accession>
<dbReference type="VEuPathDB" id="CryptoDB:Cvel_26462"/>
<proteinExistence type="predicted"/>
<sequence length="106" mass="11557">MSSLPVVSQLVSLAQASSGDAEGAKETQRRFLDGLPVISQMKSLVQAIGGDAEGAKETQERFAECQEAETPTEISYILRSIPLCPRSTSFFPVLSVSVFWRRLLLP</sequence>
<name>A0A0G4HDD4_9ALVE</name>
<gene>
    <name evidence="1" type="ORF">Cvel_26462</name>
</gene>
<protein>
    <submittedName>
        <fullName evidence="1">Uncharacterized protein</fullName>
    </submittedName>
</protein>
<reference evidence="1" key="1">
    <citation type="submission" date="2014-11" db="EMBL/GenBank/DDBJ databases">
        <authorList>
            <person name="Otto D Thomas"/>
            <person name="Naeem Raeece"/>
        </authorList>
    </citation>
    <scope>NUCLEOTIDE SEQUENCE</scope>
</reference>
<dbReference type="AlphaFoldDB" id="A0A0G4HDD4"/>
<organism evidence="1">
    <name type="scientific">Chromera velia CCMP2878</name>
    <dbReference type="NCBI Taxonomy" id="1169474"/>
    <lineage>
        <taxon>Eukaryota</taxon>
        <taxon>Sar</taxon>
        <taxon>Alveolata</taxon>
        <taxon>Colpodellida</taxon>
        <taxon>Chromeraceae</taxon>
        <taxon>Chromera</taxon>
    </lineage>
</organism>
<evidence type="ECO:0000313" key="1">
    <source>
        <dbReference type="EMBL" id="CEM42027.1"/>
    </source>
</evidence>